<evidence type="ECO:0000256" key="1">
    <source>
        <dbReference type="SAM" id="Phobius"/>
    </source>
</evidence>
<keyword evidence="3" id="KW-1185">Reference proteome</keyword>
<keyword evidence="1" id="KW-0472">Membrane</keyword>
<organism evidence="2 3">
    <name type="scientific">Litorivivens lipolytica</name>
    <dbReference type="NCBI Taxonomy" id="1524264"/>
    <lineage>
        <taxon>Bacteria</taxon>
        <taxon>Pseudomonadati</taxon>
        <taxon>Pseudomonadota</taxon>
        <taxon>Gammaproteobacteria</taxon>
        <taxon>Litorivivens</taxon>
    </lineage>
</organism>
<dbReference type="Proteomes" id="UP000537130">
    <property type="component" value="Unassembled WGS sequence"/>
</dbReference>
<comment type="caution">
    <text evidence="2">The sequence shown here is derived from an EMBL/GenBank/DDBJ whole genome shotgun (WGS) entry which is preliminary data.</text>
</comment>
<keyword evidence="1" id="KW-0812">Transmembrane</keyword>
<protein>
    <recommendedName>
        <fullName evidence="4">Multidrug transporter</fullName>
    </recommendedName>
</protein>
<feature type="transmembrane region" description="Helical" evidence="1">
    <location>
        <begin position="52"/>
        <end position="73"/>
    </location>
</feature>
<keyword evidence="1" id="KW-1133">Transmembrane helix</keyword>
<gene>
    <name evidence="2" type="ORF">FHR99_003074</name>
</gene>
<dbReference type="EMBL" id="JACHWY010000003">
    <property type="protein sequence ID" value="MBB3048800.1"/>
    <property type="molecule type" value="Genomic_DNA"/>
</dbReference>
<accession>A0A7W4Z896</accession>
<evidence type="ECO:0000313" key="2">
    <source>
        <dbReference type="EMBL" id="MBB3048800.1"/>
    </source>
</evidence>
<evidence type="ECO:0008006" key="4">
    <source>
        <dbReference type="Google" id="ProtNLM"/>
    </source>
</evidence>
<name>A0A7W4Z896_9GAMM</name>
<dbReference type="AlphaFoldDB" id="A0A7W4Z896"/>
<evidence type="ECO:0000313" key="3">
    <source>
        <dbReference type="Proteomes" id="UP000537130"/>
    </source>
</evidence>
<proteinExistence type="predicted"/>
<dbReference type="RefSeq" id="WP_183411562.1">
    <property type="nucleotide sequence ID" value="NZ_JACHWY010000003.1"/>
</dbReference>
<sequence>MKPRQGIIRWLNALCLSIALVMPQLSLADAVKEEPTALAMVADTVIVRPVMLAFTVIGTAFFVVSLPFSTLGGNVGQAADTLMVQPAANTFIRCLGCTRVKYKDAED</sequence>
<reference evidence="2 3" key="1">
    <citation type="submission" date="2020-08" db="EMBL/GenBank/DDBJ databases">
        <title>Genomic Encyclopedia of Type Strains, Phase III (KMG-III): the genomes of soil and plant-associated and newly described type strains.</title>
        <authorList>
            <person name="Whitman W."/>
        </authorList>
    </citation>
    <scope>NUCLEOTIDE SEQUENCE [LARGE SCALE GENOMIC DNA]</scope>
    <source>
        <strain evidence="2 3">CECT 8654</strain>
    </source>
</reference>